<proteinExistence type="predicted"/>
<sequence>MPVMVARDRSDSTVDAVLDNGSADELCKNLNGRINIEAIICADASLAHEKLARKLGFIFKELVTSSGQKVLDGVFHLQHVNAYHSHLKQWIKGVFHGVATKYLSHYLGWRRALTESTPLDIDRLTNKIMSLFRFQPVNGT</sequence>
<dbReference type="NCBIfam" id="NF033547">
    <property type="entry name" value="transpos_IS1595"/>
    <property type="match status" value="1"/>
</dbReference>
<dbReference type="InterPro" id="IPR024445">
    <property type="entry name" value="Tnp_ISXO2-like"/>
</dbReference>
<feature type="domain" description="ISXO2-like transposase" evidence="1">
    <location>
        <begin position="1"/>
        <end position="112"/>
    </location>
</feature>
<evidence type="ECO:0000259" key="1">
    <source>
        <dbReference type="SMART" id="SM01126"/>
    </source>
</evidence>
<dbReference type="SMART" id="SM01126">
    <property type="entry name" value="DDE_Tnp_IS1595"/>
    <property type="match status" value="1"/>
</dbReference>
<gene>
    <name evidence="2" type="ORF">CEJ86_33445</name>
</gene>
<dbReference type="AlphaFoldDB" id="A0A2J0YSL4"/>
<dbReference type="Proteomes" id="UP000231987">
    <property type="component" value="Unassembled WGS sequence"/>
</dbReference>
<reference evidence="2 3" key="1">
    <citation type="submission" date="2017-06" db="EMBL/GenBank/DDBJ databases">
        <title>Ensifer strains isolated from leguminous trees and herbs display diverse denitrification phenotypes with some acting as strong N2O sinks.</title>
        <authorList>
            <person name="Woliy K."/>
            <person name="Mania D."/>
            <person name="Bakken L.R."/>
            <person name="Frostegard A."/>
        </authorList>
    </citation>
    <scope>NUCLEOTIDE SEQUENCE [LARGE SCALE GENOMIC DNA]</scope>
    <source>
        <strain evidence="2 3">AC50a</strain>
    </source>
</reference>
<comment type="caution">
    <text evidence="2">The sequence shown here is derived from an EMBL/GenBank/DDBJ whole genome shotgun (WGS) entry which is preliminary data.</text>
</comment>
<dbReference type="Pfam" id="PF12762">
    <property type="entry name" value="DDE_Tnp_IS1595"/>
    <property type="match status" value="1"/>
</dbReference>
<dbReference type="EMBL" id="NJGD01000094">
    <property type="protein sequence ID" value="PJR07313.1"/>
    <property type="molecule type" value="Genomic_DNA"/>
</dbReference>
<accession>A0A2J0YSL4</accession>
<evidence type="ECO:0000313" key="2">
    <source>
        <dbReference type="EMBL" id="PJR07313.1"/>
    </source>
</evidence>
<evidence type="ECO:0000313" key="3">
    <source>
        <dbReference type="Proteomes" id="UP000231987"/>
    </source>
</evidence>
<protein>
    <recommendedName>
        <fullName evidence="1">ISXO2-like transposase domain-containing protein</fullName>
    </recommendedName>
</protein>
<name>A0A2J0YSL4_RHIML</name>
<organism evidence="2 3">
    <name type="scientific">Rhizobium meliloti</name>
    <name type="common">Ensifer meliloti</name>
    <name type="synonym">Sinorhizobium meliloti</name>
    <dbReference type="NCBI Taxonomy" id="382"/>
    <lineage>
        <taxon>Bacteria</taxon>
        <taxon>Pseudomonadati</taxon>
        <taxon>Pseudomonadota</taxon>
        <taxon>Alphaproteobacteria</taxon>
        <taxon>Hyphomicrobiales</taxon>
        <taxon>Rhizobiaceae</taxon>
        <taxon>Sinorhizobium/Ensifer group</taxon>
        <taxon>Sinorhizobium</taxon>
    </lineage>
</organism>